<evidence type="ECO:0000256" key="1">
    <source>
        <dbReference type="SAM" id="SignalP"/>
    </source>
</evidence>
<evidence type="ECO:0000313" key="2">
    <source>
        <dbReference type="EMBL" id="SFI93119.1"/>
    </source>
</evidence>
<protein>
    <submittedName>
        <fullName evidence="2">Protein TonB</fullName>
    </submittedName>
</protein>
<dbReference type="Proteomes" id="UP000243887">
    <property type="component" value="Unassembled WGS sequence"/>
</dbReference>
<keyword evidence="3" id="KW-1185">Reference proteome</keyword>
<accession>A0A1I3M7W0</accession>
<sequence>MTIIKKHFYTILASIALSTIITASTQAQESNSQLEKIVTKVDTKANYPGGMMVFYKQLNNTLDTKAMNLDKEIKTIKTFLSFNVEVDGSLTDIKITKGELGGIADKILIETLINAGKWQPALLDEKPVKSNFILLISKSIE</sequence>
<dbReference type="STRING" id="1150112.SAMN04487893_10266"/>
<dbReference type="OrthoDB" id="1095452at2"/>
<gene>
    <name evidence="2" type="ORF">SAMN04487893_10266</name>
</gene>
<organism evidence="2 3">
    <name type="scientific">Myroides guanonis</name>
    <dbReference type="NCBI Taxonomy" id="1150112"/>
    <lineage>
        <taxon>Bacteria</taxon>
        <taxon>Pseudomonadati</taxon>
        <taxon>Bacteroidota</taxon>
        <taxon>Flavobacteriia</taxon>
        <taxon>Flavobacteriales</taxon>
        <taxon>Flavobacteriaceae</taxon>
        <taxon>Myroides</taxon>
    </lineage>
</organism>
<dbReference type="Gene3D" id="3.30.1150.10">
    <property type="match status" value="1"/>
</dbReference>
<keyword evidence="1" id="KW-0732">Signal</keyword>
<reference evidence="3" key="1">
    <citation type="submission" date="2016-10" db="EMBL/GenBank/DDBJ databases">
        <authorList>
            <person name="Varghese N."/>
            <person name="Submissions S."/>
        </authorList>
    </citation>
    <scope>NUCLEOTIDE SEQUENCE [LARGE SCALE GENOMIC DNA]</scope>
    <source>
        <strain evidence="3">DSM 26542</strain>
    </source>
</reference>
<feature type="chain" id="PRO_5017429125" evidence="1">
    <location>
        <begin position="28"/>
        <end position="141"/>
    </location>
</feature>
<evidence type="ECO:0000313" key="3">
    <source>
        <dbReference type="Proteomes" id="UP000243887"/>
    </source>
</evidence>
<name>A0A1I3M7W0_9FLAO</name>
<dbReference type="RefSeq" id="WP_090677849.1">
    <property type="nucleotide sequence ID" value="NZ_FORU01000002.1"/>
</dbReference>
<proteinExistence type="predicted"/>
<feature type="signal peptide" evidence="1">
    <location>
        <begin position="1"/>
        <end position="27"/>
    </location>
</feature>
<dbReference type="AlphaFoldDB" id="A0A1I3M7W0"/>
<dbReference type="EMBL" id="FORU01000002">
    <property type="protein sequence ID" value="SFI93119.1"/>
    <property type="molecule type" value="Genomic_DNA"/>
</dbReference>